<evidence type="ECO:0000256" key="3">
    <source>
        <dbReference type="ARBA" id="ARBA00004370"/>
    </source>
</evidence>
<dbReference type="PANTHER" id="PTHR48182">
    <property type="entry name" value="PROTEIN SERAC1"/>
    <property type="match status" value="1"/>
</dbReference>
<evidence type="ECO:0008006" key="10">
    <source>
        <dbReference type="Google" id="ProtNLM"/>
    </source>
</evidence>
<dbReference type="AlphaFoldDB" id="A0A2J6Q839"/>
<reference evidence="8 9" key="1">
    <citation type="submission" date="2016-05" db="EMBL/GenBank/DDBJ databases">
        <title>A degradative enzymes factory behind the ericoid mycorrhizal symbiosis.</title>
        <authorList>
            <consortium name="DOE Joint Genome Institute"/>
            <person name="Martino E."/>
            <person name="Morin E."/>
            <person name="Grelet G."/>
            <person name="Kuo A."/>
            <person name="Kohler A."/>
            <person name="Daghino S."/>
            <person name="Barry K."/>
            <person name="Choi C."/>
            <person name="Cichocki N."/>
            <person name="Clum A."/>
            <person name="Copeland A."/>
            <person name="Hainaut M."/>
            <person name="Haridas S."/>
            <person name="Labutti K."/>
            <person name="Lindquist E."/>
            <person name="Lipzen A."/>
            <person name="Khouja H.-R."/>
            <person name="Murat C."/>
            <person name="Ohm R."/>
            <person name="Olson A."/>
            <person name="Spatafora J."/>
            <person name="Veneault-Fourrey C."/>
            <person name="Henrissat B."/>
            <person name="Grigoriev I."/>
            <person name="Martin F."/>
            <person name="Perotto S."/>
        </authorList>
    </citation>
    <scope>NUCLEOTIDE SEQUENCE [LARGE SCALE GENOMIC DNA]</scope>
    <source>
        <strain evidence="8 9">UAMH 7357</strain>
    </source>
</reference>
<evidence type="ECO:0000256" key="5">
    <source>
        <dbReference type="ARBA" id="ARBA00023128"/>
    </source>
</evidence>
<protein>
    <recommendedName>
        <fullName evidence="10">DUF676 domain-containing protein</fullName>
    </recommendedName>
</protein>
<keyword evidence="6" id="KW-0472">Membrane</keyword>
<dbReference type="GO" id="GO:0005783">
    <property type="term" value="C:endoplasmic reticulum"/>
    <property type="evidence" value="ECO:0007669"/>
    <property type="project" value="UniProtKB-SubCell"/>
</dbReference>
<dbReference type="Proteomes" id="UP000235672">
    <property type="component" value="Unassembled WGS sequence"/>
</dbReference>
<dbReference type="GO" id="GO:0005739">
    <property type="term" value="C:mitochondrion"/>
    <property type="evidence" value="ECO:0007669"/>
    <property type="project" value="UniProtKB-SubCell"/>
</dbReference>
<proteinExistence type="predicted"/>
<dbReference type="PANTHER" id="PTHR48182:SF2">
    <property type="entry name" value="PROTEIN SERAC1"/>
    <property type="match status" value="1"/>
</dbReference>
<feature type="compositionally biased region" description="Basic and acidic residues" evidence="7">
    <location>
        <begin position="11"/>
        <end position="21"/>
    </location>
</feature>
<evidence type="ECO:0000256" key="1">
    <source>
        <dbReference type="ARBA" id="ARBA00004173"/>
    </source>
</evidence>
<evidence type="ECO:0000313" key="9">
    <source>
        <dbReference type="Proteomes" id="UP000235672"/>
    </source>
</evidence>
<keyword evidence="4" id="KW-0256">Endoplasmic reticulum</keyword>
<evidence type="ECO:0000256" key="4">
    <source>
        <dbReference type="ARBA" id="ARBA00022824"/>
    </source>
</evidence>
<dbReference type="GO" id="GO:0016020">
    <property type="term" value="C:membrane"/>
    <property type="evidence" value="ECO:0007669"/>
    <property type="project" value="UniProtKB-SubCell"/>
</dbReference>
<evidence type="ECO:0000256" key="7">
    <source>
        <dbReference type="SAM" id="MobiDB-lite"/>
    </source>
</evidence>
<accession>A0A2J6Q839</accession>
<name>A0A2J6Q839_9HELO</name>
<evidence type="ECO:0000256" key="2">
    <source>
        <dbReference type="ARBA" id="ARBA00004240"/>
    </source>
</evidence>
<dbReference type="InterPro" id="IPR029058">
    <property type="entry name" value="AB_hydrolase_fold"/>
</dbReference>
<evidence type="ECO:0000256" key="6">
    <source>
        <dbReference type="ARBA" id="ARBA00023136"/>
    </source>
</evidence>
<keyword evidence="5" id="KW-0496">Mitochondrion</keyword>
<evidence type="ECO:0000313" key="8">
    <source>
        <dbReference type="EMBL" id="PMD22405.1"/>
    </source>
</evidence>
<comment type="subcellular location">
    <subcellularLocation>
        <location evidence="2">Endoplasmic reticulum</location>
    </subcellularLocation>
    <subcellularLocation>
        <location evidence="3">Membrane</location>
    </subcellularLocation>
    <subcellularLocation>
        <location evidence="1">Mitochondrion</location>
    </subcellularLocation>
</comment>
<dbReference type="OrthoDB" id="427518at2759"/>
<feature type="region of interest" description="Disordered" evidence="7">
    <location>
        <begin position="1"/>
        <end position="25"/>
    </location>
</feature>
<dbReference type="SUPFAM" id="SSF53474">
    <property type="entry name" value="alpha/beta-Hydrolases"/>
    <property type="match status" value="1"/>
</dbReference>
<dbReference type="InterPro" id="IPR052374">
    <property type="entry name" value="SERAC1"/>
</dbReference>
<keyword evidence="9" id="KW-1185">Reference proteome</keyword>
<feature type="compositionally biased region" description="Basic residues" evidence="7">
    <location>
        <begin position="1"/>
        <end position="10"/>
    </location>
</feature>
<sequence>MRRFFHRKSKKDPVTEGEERTAPPAIAALSTAVTTQPETAQNNVTRWPPLKVLEQKSEPGWKATTDTVASEGLIKIRGFRATEDQKTRVDIVAVHGLNGDSFKTWTEGGVMWFLDLLPKHLLNCDLRVSTFGYNSKVIFSGTNLGVRDFAMQLLSSLHLMRKATFSENVPIMFLCHSLGGVVFKKMLIMAHERESLYNDIKISTKCVAFFGTPHGGSGVASLTRVLRNIFDVCTGGSVRADLLKNLERKSAELAEAAEQFVERAYHLRIVTVYEGRPLKPALASFPVVVDKLSAVLNLANERVIPVDADHRNICGFWNAEDPRFQSVLLAVSNVIKESVALEDNKLKGCVFRFVTSAKPC</sequence>
<gene>
    <name evidence="8" type="ORF">NA56DRAFT_100566</name>
</gene>
<dbReference type="Gene3D" id="3.40.50.1820">
    <property type="entry name" value="alpha/beta hydrolase"/>
    <property type="match status" value="1"/>
</dbReference>
<dbReference type="EMBL" id="KZ613478">
    <property type="protein sequence ID" value="PMD22405.1"/>
    <property type="molecule type" value="Genomic_DNA"/>
</dbReference>
<organism evidence="8 9">
    <name type="scientific">Hyaloscypha hepaticicola</name>
    <dbReference type="NCBI Taxonomy" id="2082293"/>
    <lineage>
        <taxon>Eukaryota</taxon>
        <taxon>Fungi</taxon>
        <taxon>Dikarya</taxon>
        <taxon>Ascomycota</taxon>
        <taxon>Pezizomycotina</taxon>
        <taxon>Leotiomycetes</taxon>
        <taxon>Helotiales</taxon>
        <taxon>Hyaloscyphaceae</taxon>
        <taxon>Hyaloscypha</taxon>
    </lineage>
</organism>